<protein>
    <submittedName>
        <fullName evidence="2">Uncharacterized protein</fullName>
    </submittedName>
</protein>
<feature type="compositionally biased region" description="Low complexity" evidence="1">
    <location>
        <begin position="88"/>
        <end position="103"/>
    </location>
</feature>
<organism evidence="2 3">
    <name type="scientific">Botrytis hyacinthi</name>
    <dbReference type="NCBI Taxonomy" id="278943"/>
    <lineage>
        <taxon>Eukaryota</taxon>
        <taxon>Fungi</taxon>
        <taxon>Dikarya</taxon>
        <taxon>Ascomycota</taxon>
        <taxon>Pezizomycotina</taxon>
        <taxon>Leotiomycetes</taxon>
        <taxon>Helotiales</taxon>
        <taxon>Sclerotiniaceae</taxon>
        <taxon>Botrytis</taxon>
    </lineage>
</organism>
<reference evidence="2 3" key="1">
    <citation type="submission" date="2017-12" db="EMBL/GenBank/DDBJ databases">
        <title>Comparative genomics of Botrytis spp.</title>
        <authorList>
            <person name="Valero-Jimenez C.A."/>
            <person name="Tapia P."/>
            <person name="Veloso J."/>
            <person name="Silva-Moreno E."/>
            <person name="Staats M."/>
            <person name="Valdes J.H."/>
            <person name="Van Kan J.A.L."/>
        </authorList>
    </citation>
    <scope>NUCLEOTIDE SEQUENCE [LARGE SCALE GENOMIC DNA]</scope>
    <source>
        <strain evidence="2 3">Bh0001</strain>
    </source>
</reference>
<dbReference type="Proteomes" id="UP000297814">
    <property type="component" value="Unassembled WGS sequence"/>
</dbReference>
<gene>
    <name evidence="2" type="ORF">BHYA_0005g01130</name>
</gene>
<sequence length="267" mass="29411">MSASTTPNMCWLWGGLEVEGIKKAAQAIKQHNHYNNGITSSPPLPAEEFMKVPNFVPGYRSAWFFETYNAVRAQEPDHCPAAQQQVGQSSSDYQRSSSVSQASALQPYGTRNAGGFIGGYSQGSASEQQLAYHAAYSGQPTQYQEDQYSSSDSQSWAMHSFTDQTSATQSYVGQLFGGYTAVHSRGFQSGQRGQGSQGGQDDQYYYEFPMDHTRFKNRDGDYSLVAIVPHRVAKGSFDTLSFIFHGCMDHSEGQSMSQVLECLALVF</sequence>
<feature type="region of interest" description="Disordered" evidence="1">
    <location>
        <begin position="79"/>
        <end position="103"/>
    </location>
</feature>
<proteinExistence type="predicted"/>
<evidence type="ECO:0000313" key="2">
    <source>
        <dbReference type="EMBL" id="TGO42847.1"/>
    </source>
</evidence>
<dbReference type="AlphaFoldDB" id="A0A4Z1HCT8"/>
<dbReference type="EMBL" id="PQXK01000005">
    <property type="protein sequence ID" value="TGO42847.1"/>
    <property type="molecule type" value="Genomic_DNA"/>
</dbReference>
<evidence type="ECO:0000256" key="1">
    <source>
        <dbReference type="SAM" id="MobiDB-lite"/>
    </source>
</evidence>
<evidence type="ECO:0000313" key="3">
    <source>
        <dbReference type="Proteomes" id="UP000297814"/>
    </source>
</evidence>
<keyword evidence="3" id="KW-1185">Reference proteome</keyword>
<name>A0A4Z1HCT8_9HELO</name>
<comment type="caution">
    <text evidence="2">The sequence shown here is derived from an EMBL/GenBank/DDBJ whole genome shotgun (WGS) entry which is preliminary data.</text>
</comment>
<accession>A0A4Z1HCT8</accession>